<evidence type="ECO:0008006" key="3">
    <source>
        <dbReference type="Google" id="ProtNLM"/>
    </source>
</evidence>
<dbReference type="AlphaFoldDB" id="A0A1T4ZUK2"/>
<evidence type="ECO:0000313" key="2">
    <source>
        <dbReference type="Proteomes" id="UP000189818"/>
    </source>
</evidence>
<reference evidence="2" key="1">
    <citation type="submission" date="2017-02" db="EMBL/GenBank/DDBJ databases">
        <authorList>
            <person name="Varghese N."/>
            <person name="Submissions S."/>
        </authorList>
    </citation>
    <scope>NUCLEOTIDE SEQUENCE [LARGE SCALE GENOMIC DNA]</scope>
    <source>
        <strain evidence="2">UM2</strain>
    </source>
</reference>
<gene>
    <name evidence="1" type="ORF">SAMN06295920_101240</name>
</gene>
<dbReference type="RefSeq" id="WP_079646213.1">
    <property type="nucleotide sequence ID" value="NZ_FUYM01000001.1"/>
</dbReference>
<sequence>MDLLWLIERYLRESGIPASRFGRDAMGDPGFVATLRRGREPRDDTVRRVQAYIVRAREKKAGAR</sequence>
<name>A0A1T4ZUK2_9SPHN</name>
<organism evidence="1 2">
    <name type="scientific">Rhizorhabdus histidinilytica</name>
    <dbReference type="NCBI Taxonomy" id="439228"/>
    <lineage>
        <taxon>Bacteria</taxon>
        <taxon>Pseudomonadati</taxon>
        <taxon>Pseudomonadota</taxon>
        <taxon>Alphaproteobacteria</taxon>
        <taxon>Sphingomonadales</taxon>
        <taxon>Sphingomonadaceae</taxon>
        <taxon>Rhizorhabdus</taxon>
    </lineage>
</organism>
<dbReference type="Proteomes" id="UP000189818">
    <property type="component" value="Unassembled WGS sequence"/>
</dbReference>
<protein>
    <recommendedName>
        <fullName evidence="3">XRE family transcriptional regulator</fullName>
    </recommendedName>
</protein>
<dbReference type="OrthoDB" id="7376075at2"/>
<dbReference type="STRING" id="439228.SAMN06295920_101240"/>
<accession>A0A1T4ZUK2</accession>
<proteinExistence type="predicted"/>
<dbReference type="EMBL" id="FUYM01000001">
    <property type="protein sequence ID" value="SKB26356.1"/>
    <property type="molecule type" value="Genomic_DNA"/>
</dbReference>
<keyword evidence="2" id="KW-1185">Reference proteome</keyword>
<evidence type="ECO:0000313" key="1">
    <source>
        <dbReference type="EMBL" id="SKB26356.1"/>
    </source>
</evidence>